<gene>
    <name evidence="1" type="ORF">EDD71_102194</name>
</gene>
<organism evidence="1 2">
    <name type="scientific">Fonticella tunisiensis</name>
    <dbReference type="NCBI Taxonomy" id="1096341"/>
    <lineage>
        <taxon>Bacteria</taxon>
        <taxon>Bacillati</taxon>
        <taxon>Bacillota</taxon>
        <taxon>Clostridia</taxon>
        <taxon>Eubacteriales</taxon>
        <taxon>Clostridiaceae</taxon>
        <taxon>Fonticella</taxon>
    </lineage>
</organism>
<keyword evidence="2" id="KW-1185">Reference proteome</keyword>
<dbReference type="EMBL" id="SOAZ01000002">
    <property type="protein sequence ID" value="TDT63432.1"/>
    <property type="molecule type" value="Genomic_DNA"/>
</dbReference>
<protein>
    <submittedName>
        <fullName evidence="1">Uncharacterized protein</fullName>
    </submittedName>
</protein>
<reference evidence="1 2" key="1">
    <citation type="submission" date="2019-03" db="EMBL/GenBank/DDBJ databases">
        <title>Genomic Encyclopedia of Type Strains, Phase IV (KMG-IV): sequencing the most valuable type-strain genomes for metagenomic binning, comparative biology and taxonomic classification.</title>
        <authorList>
            <person name="Goeker M."/>
        </authorList>
    </citation>
    <scope>NUCLEOTIDE SEQUENCE [LARGE SCALE GENOMIC DNA]</scope>
    <source>
        <strain evidence="1 2">DSM 24455</strain>
    </source>
</reference>
<accession>A0A4R7KUZ9</accession>
<comment type="caution">
    <text evidence="1">The sequence shown here is derived from an EMBL/GenBank/DDBJ whole genome shotgun (WGS) entry which is preliminary data.</text>
</comment>
<sequence>MRKKREQSIDFKQFISDVIDEALDKKFKAILDDITYRIGVLYDVANGTRVTSTDLNVAFHVLDGFLFEDNKPTPGYVQWTDCNIVYKGTKVTIQNGNTNKKYIWWDYDANPNNVFQCSDTKPTLTDDDVLVCVNEGGIHYLTIGQGKMRHGATLVDSSVDSNIIKDNAITATKILDGAIGATKIASGAVGTAQLAANAVDSTKLANSAVTSAKLASGAVTSAAIASGAVTSSALASGAVTSTALASGAVNTTHLANNAVDGTKIASGAVGTAQLANNAVDSTKLADGSVVSSKIGAGAVATDKLNLAQHLLF</sequence>
<dbReference type="AlphaFoldDB" id="A0A4R7KUZ9"/>
<evidence type="ECO:0000313" key="1">
    <source>
        <dbReference type="EMBL" id="TDT63432.1"/>
    </source>
</evidence>
<dbReference type="OrthoDB" id="2081828at2"/>
<name>A0A4R7KUZ9_9CLOT</name>
<evidence type="ECO:0000313" key="2">
    <source>
        <dbReference type="Proteomes" id="UP000295325"/>
    </source>
</evidence>
<dbReference type="RefSeq" id="WP_133627079.1">
    <property type="nucleotide sequence ID" value="NZ_SOAZ01000002.1"/>
</dbReference>
<proteinExistence type="predicted"/>
<dbReference type="Proteomes" id="UP000295325">
    <property type="component" value="Unassembled WGS sequence"/>
</dbReference>